<dbReference type="EMBL" id="CAJVPU010017252">
    <property type="protein sequence ID" value="CAG8658430.1"/>
    <property type="molecule type" value="Genomic_DNA"/>
</dbReference>
<name>A0ACA9NI04_9GLOM</name>
<accession>A0ACA9NI04</accession>
<evidence type="ECO:0000313" key="1">
    <source>
        <dbReference type="EMBL" id="CAG8658430.1"/>
    </source>
</evidence>
<protein>
    <submittedName>
        <fullName evidence="1">11230_t:CDS:1</fullName>
    </submittedName>
</protein>
<proteinExistence type="predicted"/>
<comment type="caution">
    <text evidence="1">The sequence shown here is derived from an EMBL/GenBank/DDBJ whole genome shotgun (WGS) entry which is preliminary data.</text>
</comment>
<feature type="non-terminal residue" evidence="1">
    <location>
        <position position="1"/>
    </location>
</feature>
<evidence type="ECO:0000313" key="2">
    <source>
        <dbReference type="Proteomes" id="UP000789702"/>
    </source>
</evidence>
<keyword evidence="2" id="KW-1185">Reference proteome</keyword>
<feature type="non-terminal residue" evidence="1">
    <location>
        <position position="275"/>
    </location>
</feature>
<organism evidence="1 2">
    <name type="scientific">Dentiscutata heterogama</name>
    <dbReference type="NCBI Taxonomy" id="1316150"/>
    <lineage>
        <taxon>Eukaryota</taxon>
        <taxon>Fungi</taxon>
        <taxon>Fungi incertae sedis</taxon>
        <taxon>Mucoromycota</taxon>
        <taxon>Glomeromycotina</taxon>
        <taxon>Glomeromycetes</taxon>
        <taxon>Diversisporales</taxon>
        <taxon>Gigasporaceae</taxon>
        <taxon>Dentiscutata</taxon>
    </lineage>
</organism>
<reference evidence="1" key="1">
    <citation type="submission" date="2021-06" db="EMBL/GenBank/DDBJ databases">
        <authorList>
            <person name="Kallberg Y."/>
            <person name="Tangrot J."/>
            <person name="Rosling A."/>
        </authorList>
    </citation>
    <scope>NUCLEOTIDE SEQUENCE</scope>
    <source>
        <strain evidence="1">IL203A</strain>
    </source>
</reference>
<dbReference type="Proteomes" id="UP000789702">
    <property type="component" value="Unassembled WGS sequence"/>
</dbReference>
<gene>
    <name evidence="1" type="ORF">DHETER_LOCUS9638</name>
</gene>
<sequence length="275" mass="31847">NEPPIVYYRYPIIGHTFEFITNCGKLFAESREKHGDIFSLYVFGELVTVAGNDLVHEVYKNEGLEFNFLESHEQVVTRYVFSYAAFDFNKSLKLLREFFKLKLANNTRNIHQGIIESMNFCVGECVVVERRLLYKKKLGDRWDAPVDALQTFLDNPEIAPDFDPNHVNYNIIVDIIGVYIFASMANTSIAPTYALVELAKRKKDYWQELHQEAQEVNKQSNGKPTYNDFKNMVKLENFIKESLRINSNVSNVPRPCVNETYTFTNGYQIPQGNLL</sequence>